<reference evidence="4" key="2">
    <citation type="submission" date="2013-10" db="EMBL/GenBank/DDBJ databases">
        <authorList>
            <person name="Aslett M."/>
        </authorList>
    </citation>
    <scope>NUCLEOTIDE SEQUENCE [LARGE SCALE GENOMIC DNA]</scope>
    <source>
        <strain evidence="4">Houghton</strain>
    </source>
</reference>
<feature type="compositionally biased region" description="Basic and acidic residues" evidence="2">
    <location>
        <begin position="304"/>
        <end position="320"/>
    </location>
</feature>
<evidence type="ECO:0000256" key="2">
    <source>
        <dbReference type="SAM" id="MobiDB-lite"/>
    </source>
</evidence>
<dbReference type="VEuPathDB" id="ToxoDB:ETH2_1034900"/>
<dbReference type="InterPro" id="IPR002713">
    <property type="entry name" value="FF_domain"/>
</dbReference>
<sequence length="326" mass="37556">MQQHPMNPLQQQQMQQQQMQHFWQMQQMYLMQWQQQHHMQQQQQQPGAAAASPVQDGAKETKETKWTAPAELQQLLQRIDAAAAAIGDFDDWEASDEEQQQQQQQQHLSVLDEAETKKMKLLKADAATAFTCATSGVQTAQSGVYAAVRVYTAAAAASDEDSSEDDSSEEANKELIYLKDLERRMEAFKEMLREENFGPFAVYEKCLPRLVYQPRFSAITADQRKRLFDRCIKELAAESRKGQKEHIEALRQLLDEAKAQGHVHSSSTVETLERRFGKDPRWQGGTVPSGEWAAIRRRLVEETVEKRRQDKSQAREEIKRQFKKFA</sequence>
<dbReference type="EMBL" id="HG673898">
    <property type="protein sequence ID" value="CDJ38443.1"/>
    <property type="molecule type" value="Genomic_DNA"/>
</dbReference>
<dbReference type="InterPro" id="IPR045148">
    <property type="entry name" value="TCRG1-like"/>
</dbReference>
<evidence type="ECO:0000256" key="1">
    <source>
        <dbReference type="ARBA" id="ARBA00022737"/>
    </source>
</evidence>
<evidence type="ECO:0000259" key="3">
    <source>
        <dbReference type="Pfam" id="PF01846"/>
    </source>
</evidence>
<feature type="region of interest" description="Disordered" evidence="2">
    <location>
        <begin position="40"/>
        <end position="68"/>
    </location>
</feature>
<dbReference type="GO" id="GO:0070063">
    <property type="term" value="F:RNA polymerase binding"/>
    <property type="evidence" value="ECO:0007669"/>
    <property type="project" value="InterPro"/>
</dbReference>
<dbReference type="VEuPathDB" id="ToxoDB:ETH_00041705"/>
<dbReference type="GeneID" id="25257381"/>
<dbReference type="Pfam" id="PF01846">
    <property type="entry name" value="FF"/>
    <property type="match status" value="1"/>
</dbReference>
<dbReference type="SUPFAM" id="SSF81698">
    <property type="entry name" value="FF domain"/>
    <property type="match status" value="1"/>
</dbReference>
<name>U6KSP5_EIMTE</name>
<dbReference type="AlphaFoldDB" id="U6KSP5"/>
<protein>
    <submittedName>
        <fullName evidence="4">FF domain-containing protein, putative</fullName>
    </submittedName>
</protein>
<dbReference type="OrthoDB" id="331841at2759"/>
<proteinExistence type="predicted"/>
<dbReference type="Proteomes" id="UP000030747">
    <property type="component" value="Unassembled WGS sequence"/>
</dbReference>
<organism evidence="4 5">
    <name type="scientific">Eimeria tenella</name>
    <name type="common">Coccidian parasite</name>
    <dbReference type="NCBI Taxonomy" id="5802"/>
    <lineage>
        <taxon>Eukaryota</taxon>
        <taxon>Sar</taxon>
        <taxon>Alveolata</taxon>
        <taxon>Apicomplexa</taxon>
        <taxon>Conoidasida</taxon>
        <taxon>Coccidia</taxon>
        <taxon>Eucoccidiorida</taxon>
        <taxon>Eimeriorina</taxon>
        <taxon>Eimeriidae</taxon>
        <taxon>Eimeria</taxon>
    </lineage>
</organism>
<reference evidence="4" key="1">
    <citation type="submission" date="2013-10" db="EMBL/GenBank/DDBJ databases">
        <title>Genomic analysis of the causative agents of coccidiosis in chickens.</title>
        <authorList>
            <person name="Reid A.J."/>
            <person name="Blake D."/>
            <person name="Billington K."/>
            <person name="Browne H."/>
            <person name="Dunn M."/>
            <person name="Hung S."/>
            <person name="Kawahara F."/>
            <person name="Miranda-Saavedra D."/>
            <person name="Mourier T."/>
            <person name="Nagra H."/>
            <person name="Otto T.D."/>
            <person name="Rawlings N."/>
            <person name="Sanchez A."/>
            <person name="Sanders M."/>
            <person name="Subramaniam C."/>
            <person name="Tay Y."/>
            <person name="Dear P."/>
            <person name="Doerig C."/>
            <person name="Gruber A."/>
            <person name="Parkinson J."/>
            <person name="Shirley M."/>
            <person name="Wan K.L."/>
            <person name="Berriman M."/>
            <person name="Tomley F."/>
            <person name="Pain A."/>
        </authorList>
    </citation>
    <scope>NUCLEOTIDE SEQUENCE [LARGE SCALE GENOMIC DNA]</scope>
    <source>
        <strain evidence="4">Houghton</strain>
    </source>
</reference>
<accession>U6KSP5</accession>
<dbReference type="RefSeq" id="XP_013229281.1">
    <property type="nucleotide sequence ID" value="XM_013373827.1"/>
</dbReference>
<dbReference type="VEuPathDB" id="ToxoDB:ETH2_1430900"/>
<keyword evidence="5" id="KW-1185">Reference proteome</keyword>
<feature type="region of interest" description="Disordered" evidence="2">
    <location>
        <begin position="304"/>
        <end position="326"/>
    </location>
</feature>
<feature type="domain" description="FF" evidence="3">
    <location>
        <begin position="184"/>
        <end position="229"/>
    </location>
</feature>
<feature type="compositionally biased region" description="Basic and acidic residues" evidence="2">
    <location>
        <begin position="271"/>
        <end position="281"/>
    </location>
</feature>
<gene>
    <name evidence="4" type="ORF">ETH_00041705</name>
</gene>
<dbReference type="Gene3D" id="1.10.10.440">
    <property type="entry name" value="FF domain"/>
    <property type="match status" value="2"/>
</dbReference>
<evidence type="ECO:0000313" key="5">
    <source>
        <dbReference type="Proteomes" id="UP000030747"/>
    </source>
</evidence>
<dbReference type="PANTHER" id="PTHR15377">
    <property type="entry name" value="TRANSCRIPTION ELONGATION REGULATOR 1"/>
    <property type="match status" value="1"/>
</dbReference>
<dbReference type="GO" id="GO:0003712">
    <property type="term" value="F:transcription coregulator activity"/>
    <property type="evidence" value="ECO:0007669"/>
    <property type="project" value="TreeGrafter"/>
</dbReference>
<dbReference type="GO" id="GO:0005634">
    <property type="term" value="C:nucleus"/>
    <property type="evidence" value="ECO:0007669"/>
    <property type="project" value="TreeGrafter"/>
</dbReference>
<feature type="region of interest" description="Disordered" evidence="2">
    <location>
        <begin position="262"/>
        <end position="288"/>
    </location>
</feature>
<dbReference type="InterPro" id="IPR036517">
    <property type="entry name" value="FF_domain_sf"/>
</dbReference>
<evidence type="ECO:0000313" key="4">
    <source>
        <dbReference type="EMBL" id="CDJ38443.1"/>
    </source>
</evidence>
<keyword evidence="1" id="KW-0677">Repeat</keyword>
<dbReference type="PANTHER" id="PTHR15377:SF3">
    <property type="entry name" value="WW DOMAIN-CONTAINING PROTEIN"/>
    <property type="match status" value="1"/>
</dbReference>
<feature type="non-terminal residue" evidence="4">
    <location>
        <position position="326"/>
    </location>
</feature>